<gene>
    <name evidence="1" type="ORF">GCM10022200_22920</name>
</gene>
<accession>A0ABP7ASK3</accession>
<sequence length="261" mass="26390">MTVDLRELPATLFTSAAASARALTAWDAAIRGPRSTAQRIGVMSLSPGAGGSTLAEQIVRTAAARRSEPVLAVDVSAATTGLGARLGIPVTGIDDTRAVARTSSDAQSGLASGAGWFGLRTDSGHAVDAWLAEAAPITRFFEVSVTDFGVRHPLVDLAPCAALCDVVVLVADARRGPAELARAAAPAIAALPEAPRPVLALVDHARAGDAVARALATDPYPVVGVPFDAGLRGGSAARTARARRALLRLSATAIGAQAVPA</sequence>
<name>A0ABP7ASK3_9MICO</name>
<reference evidence="2" key="1">
    <citation type="journal article" date="2019" name="Int. J. Syst. Evol. Microbiol.">
        <title>The Global Catalogue of Microorganisms (GCM) 10K type strain sequencing project: providing services to taxonomists for standard genome sequencing and annotation.</title>
        <authorList>
            <consortium name="The Broad Institute Genomics Platform"/>
            <consortium name="The Broad Institute Genome Sequencing Center for Infectious Disease"/>
            <person name="Wu L."/>
            <person name="Ma J."/>
        </authorList>
    </citation>
    <scope>NUCLEOTIDE SEQUENCE [LARGE SCALE GENOMIC DNA]</scope>
    <source>
        <strain evidence="2">JCM 16544</strain>
    </source>
</reference>
<evidence type="ECO:0000313" key="2">
    <source>
        <dbReference type="Proteomes" id="UP001501697"/>
    </source>
</evidence>
<dbReference type="Proteomes" id="UP001501697">
    <property type="component" value="Unassembled WGS sequence"/>
</dbReference>
<organism evidence="1 2">
    <name type="scientific">Microbacterium awajiense</name>
    <dbReference type="NCBI Taxonomy" id="415214"/>
    <lineage>
        <taxon>Bacteria</taxon>
        <taxon>Bacillati</taxon>
        <taxon>Actinomycetota</taxon>
        <taxon>Actinomycetes</taxon>
        <taxon>Micrococcales</taxon>
        <taxon>Microbacteriaceae</taxon>
        <taxon>Microbacterium</taxon>
    </lineage>
</organism>
<comment type="caution">
    <text evidence="1">The sequence shown here is derived from an EMBL/GenBank/DDBJ whole genome shotgun (WGS) entry which is preliminary data.</text>
</comment>
<keyword evidence="2" id="KW-1185">Reference proteome</keyword>
<dbReference type="InterPro" id="IPR027417">
    <property type="entry name" value="P-loop_NTPase"/>
</dbReference>
<dbReference type="EMBL" id="BAAAYU010000005">
    <property type="protein sequence ID" value="GAA3638952.1"/>
    <property type="molecule type" value="Genomic_DNA"/>
</dbReference>
<evidence type="ECO:0008006" key="3">
    <source>
        <dbReference type="Google" id="ProtNLM"/>
    </source>
</evidence>
<proteinExistence type="predicted"/>
<dbReference type="RefSeq" id="WP_344738668.1">
    <property type="nucleotide sequence ID" value="NZ_BAAAYU010000005.1"/>
</dbReference>
<dbReference type="SUPFAM" id="SSF52540">
    <property type="entry name" value="P-loop containing nucleoside triphosphate hydrolases"/>
    <property type="match status" value="1"/>
</dbReference>
<evidence type="ECO:0000313" key="1">
    <source>
        <dbReference type="EMBL" id="GAA3638952.1"/>
    </source>
</evidence>
<protein>
    <recommendedName>
        <fullName evidence="3">MinD-like ATPase involved in chromosome partitioning or flagellar assembly</fullName>
    </recommendedName>
</protein>